<dbReference type="GO" id="GO:0006338">
    <property type="term" value="P:chromatin remodeling"/>
    <property type="evidence" value="ECO:0007669"/>
    <property type="project" value="InterPro"/>
</dbReference>
<dbReference type="InterPro" id="IPR048664">
    <property type="entry name" value="INI1_DNA-bd"/>
</dbReference>
<dbReference type="CDD" id="cd21086">
    <property type="entry name" value="WH_NTD_SMARCB1"/>
    <property type="match status" value="1"/>
</dbReference>
<dbReference type="Pfam" id="PF21459">
    <property type="entry name" value="INI1_DNA-bd"/>
    <property type="match status" value="1"/>
</dbReference>
<name>A0A6G1S976_9ACAR</name>
<evidence type="ECO:0000256" key="1">
    <source>
        <dbReference type="ARBA" id="ARBA00004123"/>
    </source>
</evidence>
<keyword evidence="6 8" id="KW-0804">Transcription</keyword>
<comment type="subcellular location">
    <subcellularLocation>
        <location evidence="1 8">Nucleus</location>
    </subcellularLocation>
</comment>
<sequence>MRTFGDKPSPFQLEEGGELFYIGSEVGNYLRMFRGALYKKYPSIWRRTVSTEERRHISALGYGGLHSIATNLTLLKASEVEDIFQGRDEKYKAVSLTTHDLTPRRLDHHDVKPSRRNAISGVPSPTHHLDAVPCSTPIPKTQSRLQNKRVKTFPLIYDDLDPASLHRISNVGEVLVPIRLDMEIEGYKLRDTFVWNKNEISISPEQFADVLCDDLELPPQTFVPAIAQSIRQQVEAFTVPETSSNGDSGLTDQRVLIKLNVHVGNISLVDQFEWDLSEKNNTPEQFAMKLCSELGLGGEFVTTVAYSIRGQISWLNSNQKTYAFSEAQLSAIEFPYRSQDEGDQFSPFLETLTDAEMEKKIRDQDRNTRRMRRLAAQ</sequence>
<reference evidence="11" key="1">
    <citation type="submission" date="2018-10" db="EMBL/GenBank/DDBJ databases">
        <title>Transcriptome assembly of Aceria tosichella (Wheat curl mite) Type 2.</title>
        <authorList>
            <person name="Scully E.D."/>
            <person name="Geib S.M."/>
            <person name="Palmer N.A."/>
            <person name="Gupta A.K."/>
            <person name="Sarath G."/>
            <person name="Tatineni S."/>
        </authorList>
    </citation>
    <scope>NUCLEOTIDE SEQUENCE</scope>
    <source>
        <strain evidence="11">LincolnNE</strain>
    </source>
</reference>
<feature type="region of interest" description="Disordered" evidence="9">
    <location>
        <begin position="114"/>
        <end position="140"/>
    </location>
</feature>
<evidence type="ECO:0000256" key="5">
    <source>
        <dbReference type="ARBA" id="ARBA00023159"/>
    </source>
</evidence>
<protein>
    <submittedName>
        <fullName evidence="11">SWI/SNF-related matrix-associated actin-dependent regulator of chromatin subfamily B member 1</fullName>
    </submittedName>
</protein>
<keyword evidence="4" id="KW-0238">DNA-binding</keyword>
<keyword evidence="7 8" id="KW-0539">Nucleus</keyword>
<evidence type="ECO:0000256" key="3">
    <source>
        <dbReference type="ARBA" id="ARBA00023015"/>
    </source>
</evidence>
<dbReference type="EMBL" id="GGYP01001722">
    <property type="protein sequence ID" value="MDE46493.1"/>
    <property type="molecule type" value="Transcribed_RNA"/>
</dbReference>
<evidence type="ECO:0000256" key="9">
    <source>
        <dbReference type="SAM" id="MobiDB-lite"/>
    </source>
</evidence>
<dbReference type="GO" id="GO:0003677">
    <property type="term" value="F:DNA binding"/>
    <property type="evidence" value="ECO:0007669"/>
    <property type="project" value="UniProtKB-KW"/>
</dbReference>
<dbReference type="PANTHER" id="PTHR10019">
    <property type="entry name" value="SNF5"/>
    <property type="match status" value="1"/>
</dbReference>
<dbReference type="AlphaFoldDB" id="A0A6G1S976"/>
<feature type="compositionally biased region" description="Basic and acidic residues" evidence="9">
    <location>
        <begin position="356"/>
        <end position="368"/>
    </location>
</feature>
<evidence type="ECO:0000259" key="10">
    <source>
        <dbReference type="Pfam" id="PF21459"/>
    </source>
</evidence>
<dbReference type="InterPro" id="IPR006939">
    <property type="entry name" value="SNF5"/>
</dbReference>
<dbReference type="Pfam" id="PF04855">
    <property type="entry name" value="SNF5"/>
    <property type="match status" value="1"/>
</dbReference>
<accession>A0A6G1S976</accession>
<evidence type="ECO:0000256" key="2">
    <source>
        <dbReference type="ARBA" id="ARBA00010239"/>
    </source>
</evidence>
<evidence type="ECO:0000256" key="4">
    <source>
        <dbReference type="ARBA" id="ARBA00023125"/>
    </source>
</evidence>
<dbReference type="InterPro" id="IPR017393">
    <property type="entry name" value="Sfh1/SNF5"/>
</dbReference>
<keyword evidence="5" id="KW-0010">Activator</keyword>
<gene>
    <name evidence="11" type="primary">smarcb1_0</name>
    <name evidence="11" type="ORF">g.19455</name>
</gene>
<evidence type="ECO:0000313" key="11">
    <source>
        <dbReference type="EMBL" id="MDE46493.1"/>
    </source>
</evidence>
<proteinExistence type="inferred from homology"/>
<evidence type="ECO:0000256" key="7">
    <source>
        <dbReference type="ARBA" id="ARBA00023242"/>
    </source>
</evidence>
<evidence type="ECO:0000256" key="8">
    <source>
        <dbReference type="PIRNR" id="PIRNR038126"/>
    </source>
</evidence>
<comment type="similarity">
    <text evidence="2 8">Belongs to the SNF5 family.</text>
</comment>
<feature type="domain" description="SWI/SNF Subunit INI1 DNA binding" evidence="10">
    <location>
        <begin position="7"/>
        <end position="88"/>
    </location>
</feature>
<feature type="region of interest" description="Disordered" evidence="9">
    <location>
        <begin position="356"/>
        <end position="377"/>
    </location>
</feature>
<evidence type="ECO:0000256" key="6">
    <source>
        <dbReference type="ARBA" id="ARBA00023163"/>
    </source>
</evidence>
<dbReference type="PIRSF" id="PIRSF038126">
    <property type="entry name" value="SWI_SNF"/>
    <property type="match status" value="1"/>
</dbReference>
<organism evidence="11">
    <name type="scientific">Aceria tosichella</name>
    <name type="common">wheat curl mite</name>
    <dbReference type="NCBI Taxonomy" id="561515"/>
    <lineage>
        <taxon>Eukaryota</taxon>
        <taxon>Metazoa</taxon>
        <taxon>Ecdysozoa</taxon>
        <taxon>Arthropoda</taxon>
        <taxon>Chelicerata</taxon>
        <taxon>Arachnida</taxon>
        <taxon>Acari</taxon>
        <taxon>Acariformes</taxon>
        <taxon>Trombidiformes</taxon>
        <taxon>Prostigmata</taxon>
        <taxon>Eupodina</taxon>
        <taxon>Eriophyoidea</taxon>
        <taxon>Eriophyidae</taxon>
        <taxon>Eriophyinae</taxon>
        <taxon>Aceriini</taxon>
        <taxon>Aceria</taxon>
    </lineage>
</organism>
<dbReference type="GO" id="GO:0000228">
    <property type="term" value="C:nuclear chromosome"/>
    <property type="evidence" value="ECO:0007669"/>
    <property type="project" value="InterPro"/>
</dbReference>
<keyword evidence="3 8" id="KW-0805">Transcription regulation</keyword>